<organism evidence="1 2">
    <name type="scientific">Datura stramonium</name>
    <name type="common">Jimsonweed</name>
    <name type="synonym">Common thornapple</name>
    <dbReference type="NCBI Taxonomy" id="4076"/>
    <lineage>
        <taxon>Eukaryota</taxon>
        <taxon>Viridiplantae</taxon>
        <taxon>Streptophyta</taxon>
        <taxon>Embryophyta</taxon>
        <taxon>Tracheophyta</taxon>
        <taxon>Spermatophyta</taxon>
        <taxon>Magnoliopsida</taxon>
        <taxon>eudicotyledons</taxon>
        <taxon>Gunneridae</taxon>
        <taxon>Pentapetalae</taxon>
        <taxon>asterids</taxon>
        <taxon>lamiids</taxon>
        <taxon>Solanales</taxon>
        <taxon>Solanaceae</taxon>
        <taxon>Solanoideae</taxon>
        <taxon>Datureae</taxon>
        <taxon>Datura</taxon>
    </lineage>
</organism>
<proteinExistence type="predicted"/>
<comment type="caution">
    <text evidence="1">The sequence shown here is derived from an EMBL/GenBank/DDBJ whole genome shotgun (WGS) entry which is preliminary data.</text>
</comment>
<dbReference type="EMBL" id="JACEIK010001247">
    <property type="protein sequence ID" value="MCD7467591.1"/>
    <property type="molecule type" value="Genomic_DNA"/>
</dbReference>
<evidence type="ECO:0000313" key="1">
    <source>
        <dbReference type="EMBL" id="MCD7467591.1"/>
    </source>
</evidence>
<accession>A0ABS8T859</accession>
<evidence type="ECO:0000313" key="2">
    <source>
        <dbReference type="Proteomes" id="UP000823775"/>
    </source>
</evidence>
<dbReference type="Proteomes" id="UP000823775">
    <property type="component" value="Unassembled WGS sequence"/>
</dbReference>
<keyword evidence="2" id="KW-1185">Reference proteome</keyword>
<protein>
    <submittedName>
        <fullName evidence="1">Uncharacterized protein</fullName>
    </submittedName>
</protein>
<reference evidence="1 2" key="1">
    <citation type="journal article" date="2021" name="BMC Genomics">
        <title>Datura genome reveals duplications of psychoactive alkaloid biosynthetic genes and high mutation rate following tissue culture.</title>
        <authorList>
            <person name="Rajewski A."/>
            <person name="Carter-House D."/>
            <person name="Stajich J."/>
            <person name="Litt A."/>
        </authorList>
    </citation>
    <scope>NUCLEOTIDE SEQUENCE [LARGE SCALE GENOMIC DNA]</scope>
    <source>
        <strain evidence="1">AR-01</strain>
    </source>
</reference>
<name>A0ABS8T859_DATST</name>
<gene>
    <name evidence="1" type="ORF">HAX54_005112</name>
</gene>
<sequence>MIDQGRKPSQVFPYQNQPHQSTYPYQYVETSHTLYHPPPTPYHVYNTQTNYYQPRTPSYQNPHPYHPIQAPTYENRPHIAPRAHPNLETRNTRNYTKLAQPLAQLFERMKAAVEEKASIEVTSTSTKTPTIWDAEPEETLKNWTYTLSMVHRESW</sequence>